<name>A0A1M5RYD8_9BACT</name>
<evidence type="ECO:0000259" key="3">
    <source>
        <dbReference type="Pfam" id="PF06580"/>
    </source>
</evidence>
<evidence type="ECO:0000256" key="1">
    <source>
        <dbReference type="SAM" id="Coils"/>
    </source>
</evidence>
<organism evidence="4 5">
    <name type="scientific">Chryseolinea serpens</name>
    <dbReference type="NCBI Taxonomy" id="947013"/>
    <lineage>
        <taxon>Bacteria</taxon>
        <taxon>Pseudomonadati</taxon>
        <taxon>Bacteroidota</taxon>
        <taxon>Cytophagia</taxon>
        <taxon>Cytophagales</taxon>
        <taxon>Fulvivirgaceae</taxon>
        <taxon>Chryseolinea</taxon>
    </lineage>
</organism>
<feature type="domain" description="Signal transduction histidine kinase internal region" evidence="3">
    <location>
        <begin position="176"/>
        <end position="253"/>
    </location>
</feature>
<keyword evidence="4" id="KW-0418">Kinase</keyword>
<dbReference type="InterPro" id="IPR010559">
    <property type="entry name" value="Sig_transdc_His_kin_internal"/>
</dbReference>
<keyword evidence="5" id="KW-1185">Reference proteome</keyword>
<feature type="transmembrane region" description="Helical" evidence="2">
    <location>
        <begin position="12"/>
        <end position="32"/>
    </location>
</feature>
<dbReference type="InterPro" id="IPR050640">
    <property type="entry name" value="Bact_2-comp_sensor_kinase"/>
</dbReference>
<dbReference type="GO" id="GO:0000155">
    <property type="term" value="F:phosphorelay sensor kinase activity"/>
    <property type="evidence" value="ECO:0007669"/>
    <property type="project" value="InterPro"/>
</dbReference>
<sequence length="364" mass="42198">MANVKNQVLNRLLIISLHIVGWVTFVLLPFLFTGAPRGNRLRHPERIRLHTPGSGGPLPGEFDMHSMRVHTLVFNVFLVAFFYLNMYVLIPRVLTRKSWVHYMISIVLCFFAVVMASELVNDLVLGNAFRPGRPFYFTLLNFLLVFGLSTALRLTSDRVQFERERKERENETLKSELSLLRSQVSPHFMFNVLNNLASLARKKSDQLESVIIQLSHLMRYMLYESSEKRVTLDKEIEYLESYIDLQRLRFGKDFPVSFEVKTTRGDLPVEPMLLIPFVENAFKHGIGMMKDPMILITLTTEGETLLFSVRNKFNGTVSETKDASSGIGIQNVRRRLDLLYKDLHELHIFESDPWYVVELKLILQ</sequence>
<feature type="coiled-coil region" evidence="1">
    <location>
        <begin position="156"/>
        <end position="183"/>
    </location>
</feature>
<dbReference type="Pfam" id="PF06580">
    <property type="entry name" value="His_kinase"/>
    <property type="match status" value="1"/>
</dbReference>
<feature type="transmembrane region" description="Helical" evidence="2">
    <location>
        <begin position="135"/>
        <end position="155"/>
    </location>
</feature>
<dbReference type="InterPro" id="IPR036890">
    <property type="entry name" value="HATPase_C_sf"/>
</dbReference>
<dbReference type="Proteomes" id="UP000184212">
    <property type="component" value="Unassembled WGS sequence"/>
</dbReference>
<dbReference type="RefSeq" id="WP_073136685.1">
    <property type="nucleotide sequence ID" value="NZ_FQWQ01000002.1"/>
</dbReference>
<keyword evidence="2" id="KW-0472">Membrane</keyword>
<dbReference type="PANTHER" id="PTHR34220:SF7">
    <property type="entry name" value="SENSOR HISTIDINE KINASE YPDA"/>
    <property type="match status" value="1"/>
</dbReference>
<accession>A0A1M5RYD8</accession>
<evidence type="ECO:0000313" key="4">
    <source>
        <dbReference type="EMBL" id="SHH31372.1"/>
    </source>
</evidence>
<evidence type="ECO:0000313" key="5">
    <source>
        <dbReference type="Proteomes" id="UP000184212"/>
    </source>
</evidence>
<keyword evidence="2" id="KW-1133">Transmembrane helix</keyword>
<dbReference type="SUPFAM" id="SSF55874">
    <property type="entry name" value="ATPase domain of HSP90 chaperone/DNA topoisomerase II/histidine kinase"/>
    <property type="match status" value="1"/>
</dbReference>
<proteinExistence type="predicted"/>
<dbReference type="Gene3D" id="3.30.565.10">
    <property type="entry name" value="Histidine kinase-like ATPase, C-terminal domain"/>
    <property type="match status" value="1"/>
</dbReference>
<reference evidence="4 5" key="1">
    <citation type="submission" date="2016-11" db="EMBL/GenBank/DDBJ databases">
        <authorList>
            <person name="Jaros S."/>
            <person name="Januszkiewicz K."/>
            <person name="Wedrychowicz H."/>
        </authorList>
    </citation>
    <scope>NUCLEOTIDE SEQUENCE [LARGE SCALE GENOMIC DNA]</scope>
    <source>
        <strain evidence="4 5">DSM 24574</strain>
    </source>
</reference>
<dbReference type="EMBL" id="FQWQ01000002">
    <property type="protein sequence ID" value="SHH31372.1"/>
    <property type="molecule type" value="Genomic_DNA"/>
</dbReference>
<gene>
    <name evidence="4" type="ORF">SAMN04488109_3654</name>
</gene>
<dbReference type="OrthoDB" id="9792992at2"/>
<feature type="transmembrane region" description="Helical" evidence="2">
    <location>
        <begin position="72"/>
        <end position="90"/>
    </location>
</feature>
<evidence type="ECO:0000256" key="2">
    <source>
        <dbReference type="SAM" id="Phobius"/>
    </source>
</evidence>
<protein>
    <submittedName>
        <fullName evidence="4">Histidine kinase</fullName>
    </submittedName>
</protein>
<keyword evidence="1" id="KW-0175">Coiled coil</keyword>
<keyword evidence="4" id="KW-0808">Transferase</keyword>
<dbReference type="PANTHER" id="PTHR34220">
    <property type="entry name" value="SENSOR HISTIDINE KINASE YPDA"/>
    <property type="match status" value="1"/>
</dbReference>
<dbReference type="GO" id="GO:0016020">
    <property type="term" value="C:membrane"/>
    <property type="evidence" value="ECO:0007669"/>
    <property type="project" value="InterPro"/>
</dbReference>
<dbReference type="STRING" id="947013.SAMN04488109_3654"/>
<keyword evidence="2" id="KW-0812">Transmembrane</keyword>
<dbReference type="AlphaFoldDB" id="A0A1M5RYD8"/>
<feature type="transmembrane region" description="Helical" evidence="2">
    <location>
        <begin position="102"/>
        <end position="120"/>
    </location>
</feature>